<protein>
    <submittedName>
        <fullName evidence="2">Methyltransferase domain-containing protein</fullName>
    </submittedName>
</protein>
<proteinExistence type="predicted"/>
<name>A0AA41R359_9BACT</name>
<keyword evidence="2" id="KW-0489">Methyltransferase</keyword>
<dbReference type="InterPro" id="IPR029063">
    <property type="entry name" value="SAM-dependent_MTases_sf"/>
</dbReference>
<dbReference type="Gene3D" id="3.10.50.40">
    <property type="match status" value="1"/>
</dbReference>
<evidence type="ECO:0000259" key="1">
    <source>
        <dbReference type="Pfam" id="PF08241"/>
    </source>
</evidence>
<comment type="caution">
    <text evidence="2">The sequence shown here is derived from an EMBL/GenBank/DDBJ whole genome shotgun (WGS) entry which is preliminary data.</text>
</comment>
<organism evidence="2 3">
    <name type="scientific">Desulfatitalea alkaliphila</name>
    <dbReference type="NCBI Taxonomy" id="2929485"/>
    <lineage>
        <taxon>Bacteria</taxon>
        <taxon>Pseudomonadati</taxon>
        <taxon>Thermodesulfobacteriota</taxon>
        <taxon>Desulfobacteria</taxon>
        <taxon>Desulfobacterales</taxon>
        <taxon>Desulfosarcinaceae</taxon>
        <taxon>Desulfatitalea</taxon>
    </lineage>
</organism>
<dbReference type="GO" id="GO:0032259">
    <property type="term" value="P:methylation"/>
    <property type="evidence" value="ECO:0007669"/>
    <property type="project" value="UniProtKB-KW"/>
</dbReference>
<dbReference type="PANTHER" id="PTHR43036">
    <property type="entry name" value="OSJNBB0011N17.9 PROTEIN"/>
    <property type="match status" value="1"/>
</dbReference>
<evidence type="ECO:0000313" key="3">
    <source>
        <dbReference type="Proteomes" id="UP001165427"/>
    </source>
</evidence>
<gene>
    <name evidence="2" type="ORF">MRX98_05625</name>
</gene>
<dbReference type="RefSeq" id="WP_246903790.1">
    <property type="nucleotide sequence ID" value="NZ_JALJRB010000004.1"/>
</dbReference>
<dbReference type="EMBL" id="JALJRB010000004">
    <property type="protein sequence ID" value="MCJ8500045.1"/>
    <property type="molecule type" value="Genomic_DNA"/>
</dbReference>
<sequence length="401" mass="45832">MRIGPDNLSDVFFQLNWTSDAIRHTDGYAARQVNFWRDLLPRRLKDRLEGLQPGDGFTMDFAPGEIFVDKRKPELRDLSRRQFAPERIGAPALQPRMGRFYPKGLLKDMTGIFRANITPFRCVACNNGHITVDMDHPLADRPLSLTVTVGGLSPKRTEKGGGMQDWMALLTDGVGMQAPWRDQPTDFFEPADFVRADETPDPLFYQKPRMVQHLDDQALEVVRELYGRFVRPGMRVLDLMAAWDSHLPPEVALKQVTGIGLNDYELSRNKALTDFRVNDLNADSTLALPDNSYDVAICTASVEYLTSPLAVMNEVARVLAPGGRFIVTFSNRWFPPKAIALWSRLHEFERMGLVLEYFRRTPAFQDLQTYSIRGLERPSHDKYYGRYWLSDPVYAVWGRKA</sequence>
<dbReference type="GO" id="GO:0008757">
    <property type="term" value="F:S-adenosylmethionine-dependent methyltransferase activity"/>
    <property type="evidence" value="ECO:0007669"/>
    <property type="project" value="InterPro"/>
</dbReference>
<reference evidence="2" key="1">
    <citation type="submission" date="2022-04" db="EMBL/GenBank/DDBJ databases">
        <title>Desulfatitalea alkaliphila sp. nov., a novel anaerobic sulfate-reducing bacterium isolated from terrestrial mud volcano, Taman Peninsula, Russia.</title>
        <authorList>
            <person name="Khomyakova M.A."/>
            <person name="Merkel A.Y."/>
            <person name="Slobodkin A.I."/>
        </authorList>
    </citation>
    <scope>NUCLEOTIDE SEQUENCE</scope>
    <source>
        <strain evidence="2">M08but</strain>
    </source>
</reference>
<dbReference type="Pfam" id="PF08241">
    <property type="entry name" value="Methyltransf_11"/>
    <property type="match status" value="1"/>
</dbReference>
<dbReference type="Proteomes" id="UP001165427">
    <property type="component" value="Unassembled WGS sequence"/>
</dbReference>
<dbReference type="GO" id="GO:0003755">
    <property type="term" value="F:peptidyl-prolyl cis-trans isomerase activity"/>
    <property type="evidence" value="ECO:0007669"/>
    <property type="project" value="InterPro"/>
</dbReference>
<dbReference type="InterPro" id="IPR046357">
    <property type="entry name" value="PPIase_dom_sf"/>
</dbReference>
<evidence type="ECO:0000313" key="2">
    <source>
        <dbReference type="EMBL" id="MCJ8500045.1"/>
    </source>
</evidence>
<dbReference type="SUPFAM" id="SSF53335">
    <property type="entry name" value="S-adenosyl-L-methionine-dependent methyltransferases"/>
    <property type="match status" value="1"/>
</dbReference>
<dbReference type="CDD" id="cd02440">
    <property type="entry name" value="AdoMet_MTases"/>
    <property type="match status" value="1"/>
</dbReference>
<keyword evidence="3" id="KW-1185">Reference proteome</keyword>
<dbReference type="PANTHER" id="PTHR43036:SF2">
    <property type="entry name" value="OS04G0481300 PROTEIN"/>
    <property type="match status" value="1"/>
</dbReference>
<feature type="domain" description="Methyltransferase type 11" evidence="1">
    <location>
        <begin position="254"/>
        <end position="327"/>
    </location>
</feature>
<dbReference type="Gene3D" id="3.40.50.150">
    <property type="entry name" value="Vaccinia Virus protein VP39"/>
    <property type="match status" value="1"/>
</dbReference>
<dbReference type="AlphaFoldDB" id="A0AA41R359"/>
<dbReference type="InterPro" id="IPR013216">
    <property type="entry name" value="Methyltransf_11"/>
</dbReference>
<accession>A0AA41R359</accession>
<keyword evidence="2" id="KW-0808">Transferase</keyword>